<feature type="coiled-coil region" evidence="1">
    <location>
        <begin position="243"/>
        <end position="291"/>
    </location>
</feature>
<proteinExistence type="predicted"/>
<dbReference type="GeneID" id="112494501"/>
<evidence type="ECO:0000313" key="3">
    <source>
        <dbReference type="Proteomes" id="UP000694920"/>
    </source>
</evidence>
<protein>
    <submittedName>
        <fullName evidence="4">Uncharacterized protein LOC112494501 isoform X1</fullName>
    </submittedName>
</protein>
<evidence type="ECO:0000313" key="4">
    <source>
        <dbReference type="RefSeq" id="XP_024941731.1"/>
    </source>
</evidence>
<dbReference type="RefSeq" id="XP_024941731.1">
    <property type="nucleotide sequence ID" value="XM_025085963.1"/>
</dbReference>
<organism evidence="3 4">
    <name type="scientific">Cephus cinctus</name>
    <name type="common">Wheat stem sawfly</name>
    <dbReference type="NCBI Taxonomy" id="211228"/>
    <lineage>
        <taxon>Eukaryota</taxon>
        <taxon>Metazoa</taxon>
        <taxon>Ecdysozoa</taxon>
        <taxon>Arthropoda</taxon>
        <taxon>Hexapoda</taxon>
        <taxon>Insecta</taxon>
        <taxon>Pterygota</taxon>
        <taxon>Neoptera</taxon>
        <taxon>Endopterygota</taxon>
        <taxon>Hymenoptera</taxon>
        <taxon>Cephoidea</taxon>
        <taxon>Cephidae</taxon>
        <taxon>Cephus</taxon>
    </lineage>
</organism>
<dbReference type="Proteomes" id="UP000694920">
    <property type="component" value="Unplaced"/>
</dbReference>
<gene>
    <name evidence="4" type="primary">LOC112494501</name>
</gene>
<dbReference type="AlphaFoldDB" id="A0AAJ7RJZ3"/>
<feature type="compositionally biased region" description="Polar residues" evidence="2">
    <location>
        <begin position="1"/>
        <end position="21"/>
    </location>
</feature>
<dbReference type="KEGG" id="ccin:112494501"/>
<evidence type="ECO:0000256" key="2">
    <source>
        <dbReference type="SAM" id="MobiDB-lite"/>
    </source>
</evidence>
<evidence type="ECO:0000256" key="1">
    <source>
        <dbReference type="SAM" id="Coils"/>
    </source>
</evidence>
<keyword evidence="3" id="KW-1185">Reference proteome</keyword>
<sequence length="1147" mass="127551">MKPASTLVSAESGSSYSNSLGPRTRSNHWTDTLTSFQKNKVSLECRQAQLTSRLEILERNLPNIFLKISQSLKSGEDVPDIDLESILAESGIPTCPCAPCRHPDCLKYSEYQSTCNKQSHDLQLVYDRRNGSYADENSNKMKCPMACKQNPPACNRASYGDSNSVSVVTSADLVTINKVQELAKQERELKKHIEQLESRERMFIKTLKKANVLLNDPRQIHKSSSTSAHPKGSSFDNPQLIRLQKLESHNKKVIENMNDLREDKKQLVKQTEVLKNQLKDTQRKLGVVQKEVFGGEIVRCDCKIPSSRSFQRKYSCPSLIAKDQSTNEDSVTLIELAKQFEEALEKVQNHGLCNLASLVKAAASTLKELSRVEEQKCLCNCNCDFAANDYSELEETFTCNCDDWGPDELGPSGEWICKNCGGIHYSESDVARSISKQMPDKKMNIKHSAKTENQKKSICNCGCGTTSVPCDCGCNDTKRKLILPKFDGKSKSSRKPVSAISQMSCNLDCLRECVISKSQANKISQDSSENTLKTPDKFGISKKQKSMECVSIDWSDVGEFDTRSVKIGVNISGTPVTLSQCSDKTVDEDKEEGYVMLLKKGKVKIMESKSPSGTTLAHSKSLTKDWQPCVDLKKNLICPGEKDGCYCIKMHDSGNACQYKNNGSLKDVNIQKGSKLADANFLTSCSSKPRYKNLNSIHHHSKIVMSSSSSGQGTDCFKRHDGNSCDTKIDSKPRIKANQKSLKTTNLPAFSRDKVTKIKKNKFPVQNNKDRLECEGQNPCVDCLREENNVENNASLQNPSWNSDHLCPECWAREKNHTAYPVSQNVEKLCPCGCGFSVDGENETCPCGCGKLAESPPRKDACFTTQPKEIRALATECDCELFGNCKLCACPEDFCEGPKENIVPRPSKLFSNNVSKGARQRQLESKCRQEIYTDSNKRKKLQEIISRCCYSNKNMRNNFDEECSSPTTIKPTLSGLTTAVEILRAKCRNKDSIIAVLAKELRGSGSIDKITKNLATPCLSSTAWDFDKCALYNYLTGIEIVKCDKSAASDSANTIPKPSNFKVVREICGCVLLSWEMPEDISRIKGYKIFVNGYFAAHVRSPTRTEALLDPLDISEECTLKLYAIDIKGNLSDSVTTIYQSCCPGDD</sequence>
<name>A0AAJ7RJZ3_CEPCN</name>
<accession>A0AAJ7RJZ3</accession>
<reference evidence="4" key="1">
    <citation type="submission" date="2025-08" db="UniProtKB">
        <authorList>
            <consortium name="RefSeq"/>
        </authorList>
    </citation>
    <scope>IDENTIFICATION</scope>
</reference>
<keyword evidence="1" id="KW-0175">Coiled coil</keyword>
<feature type="region of interest" description="Disordered" evidence="2">
    <location>
        <begin position="1"/>
        <end position="24"/>
    </location>
</feature>